<accession>G4CX18</accession>
<gene>
    <name evidence="2" type="ORF">HMPREF9153_1075</name>
</gene>
<dbReference type="PROSITE" id="PS51257">
    <property type="entry name" value="PROKAR_LIPOPROTEIN"/>
    <property type="match status" value="1"/>
</dbReference>
<evidence type="ECO:0000313" key="3">
    <source>
        <dbReference type="Proteomes" id="UP000005332"/>
    </source>
</evidence>
<evidence type="ECO:0000256" key="1">
    <source>
        <dbReference type="SAM" id="SignalP"/>
    </source>
</evidence>
<reference evidence="2 3" key="1">
    <citation type="submission" date="2011-06" db="EMBL/GenBank/DDBJ databases">
        <authorList>
            <person name="Muzny D."/>
            <person name="Qin X."/>
            <person name="Deng J."/>
            <person name="Jiang H."/>
            <person name="Liu Y."/>
            <person name="Qu J."/>
            <person name="Song X.-Z."/>
            <person name="Zhang L."/>
            <person name="Thornton R."/>
            <person name="Coyle M."/>
            <person name="Francisco L."/>
            <person name="Jackson L."/>
            <person name="Javaid M."/>
            <person name="Korchina V."/>
            <person name="Kovar C."/>
            <person name="Mata R."/>
            <person name="Mathew T."/>
            <person name="Ngo R."/>
            <person name="Nguyen L."/>
            <person name="Nguyen N."/>
            <person name="Okwuonu G."/>
            <person name="Ongeri F."/>
            <person name="Pham C."/>
            <person name="Simmons D."/>
            <person name="Wilczek-Boney K."/>
            <person name="Hale W."/>
            <person name="Jakkamsetti A."/>
            <person name="Pham P."/>
            <person name="Ruth R."/>
            <person name="San Lucas F."/>
            <person name="Warren J."/>
            <person name="Zhang J."/>
            <person name="Zhao Z."/>
            <person name="Zhou C."/>
            <person name="Zhu D."/>
            <person name="Lee S."/>
            <person name="Bess C."/>
            <person name="Blankenburg K."/>
            <person name="Forbes L."/>
            <person name="Fu Q."/>
            <person name="Gubbala S."/>
            <person name="Hirani K."/>
            <person name="Jayaseelan J.C."/>
            <person name="Lara F."/>
            <person name="Munidasa M."/>
            <person name="Palculict T."/>
            <person name="Patil S."/>
            <person name="Pu L.-L."/>
            <person name="Saada N."/>
            <person name="Tang L."/>
            <person name="Weissenberger G."/>
            <person name="Zhu Y."/>
            <person name="Hemphill L."/>
            <person name="Shang Y."/>
            <person name="Youmans B."/>
            <person name="Ayvaz T."/>
            <person name="Ross M."/>
            <person name="Santibanez J."/>
            <person name="Aqrawi P."/>
            <person name="Gross S."/>
            <person name="Joshi V."/>
            <person name="Fowler G."/>
            <person name="Nazareth L."/>
            <person name="Reid J."/>
            <person name="Worley K."/>
            <person name="Petrosino J."/>
            <person name="Highlander S."/>
            <person name="Gibbs R."/>
        </authorList>
    </citation>
    <scope>NUCLEOTIDE SEQUENCE [LARGE SCALE GENOMIC DNA]</scope>
    <source>
        <strain evidence="2 3">ATCC 25577</strain>
    </source>
</reference>
<protein>
    <recommendedName>
        <fullName evidence="4">Lipoprotein</fullName>
    </recommendedName>
</protein>
<dbReference type="PATRIC" id="fig|997355.3.peg.1054"/>
<dbReference type="RefSeq" id="WP_004810111.1">
    <property type="nucleotide sequence ID" value="NZ_JH165054.1"/>
</dbReference>
<comment type="caution">
    <text evidence="2">The sequence shown here is derived from an EMBL/GenBank/DDBJ whole genome shotgun (WGS) entry which is preliminary data.</text>
</comment>
<sequence>MRRGVVAWALLSCVLVSGCSTLKPLTDPQPTPTLSASWPAVGTDAHPDWAVPVTRSGKKLGSFSDDRIRIEVEQAAIATAPKDSVMVDPDDGTPVVRKGSPIALVRYVVTNVSKAPINLGLGTVTITARYPDWSWRQPLVSVPAPEADATHKMVTTPFAPGNARPPYVLGPGESFMVGANYPYETAEQLDVTAKIVVCDSAGAVDPGLGWTLTGQVHLT</sequence>
<feature type="chain" id="PRO_5003462277" description="Lipoprotein" evidence="1">
    <location>
        <begin position="23"/>
        <end position="219"/>
    </location>
</feature>
<keyword evidence="3" id="KW-1185">Reference proteome</keyword>
<proteinExistence type="predicted"/>
<feature type="signal peptide" evidence="1">
    <location>
        <begin position="1"/>
        <end position="22"/>
    </location>
</feature>
<dbReference type="HOGENOM" id="CLU_1260501_0_0_11"/>
<dbReference type="AlphaFoldDB" id="G4CX18"/>
<name>G4CX18_9ACTN</name>
<dbReference type="EMBL" id="AGBA01000013">
    <property type="protein sequence ID" value="EGY77532.1"/>
    <property type="molecule type" value="Genomic_DNA"/>
</dbReference>
<evidence type="ECO:0008006" key="4">
    <source>
        <dbReference type="Google" id="ProtNLM"/>
    </source>
</evidence>
<dbReference type="GeneID" id="29844230"/>
<dbReference type="Proteomes" id="UP000005332">
    <property type="component" value="Unassembled WGS sequence"/>
</dbReference>
<organism evidence="2 3">
    <name type="scientific">Cutibacterium avidum ATCC 25577</name>
    <dbReference type="NCBI Taxonomy" id="997355"/>
    <lineage>
        <taxon>Bacteria</taxon>
        <taxon>Bacillati</taxon>
        <taxon>Actinomycetota</taxon>
        <taxon>Actinomycetes</taxon>
        <taxon>Propionibacteriales</taxon>
        <taxon>Propionibacteriaceae</taxon>
        <taxon>Cutibacterium</taxon>
    </lineage>
</organism>
<keyword evidence="1" id="KW-0732">Signal</keyword>
<evidence type="ECO:0000313" key="2">
    <source>
        <dbReference type="EMBL" id="EGY77532.1"/>
    </source>
</evidence>